<evidence type="ECO:0000313" key="3">
    <source>
        <dbReference type="Proteomes" id="UP000685013"/>
    </source>
</evidence>
<gene>
    <name evidence="2" type="ORF">SDJN03_00738</name>
</gene>
<feature type="region of interest" description="Disordered" evidence="1">
    <location>
        <begin position="29"/>
        <end position="57"/>
    </location>
</feature>
<feature type="compositionally biased region" description="Polar residues" evidence="1">
    <location>
        <begin position="46"/>
        <end position="57"/>
    </location>
</feature>
<protein>
    <submittedName>
        <fullName evidence="2">Uncharacterized protein</fullName>
    </submittedName>
</protein>
<name>A0AAV6P5H8_9ROSI</name>
<reference evidence="2 3" key="1">
    <citation type="journal article" date="2021" name="Hortic Res">
        <title>The domestication of Cucurbita argyrosperma as revealed by the genome of its wild relative.</title>
        <authorList>
            <person name="Barrera-Redondo J."/>
            <person name="Sanchez-de la Vega G."/>
            <person name="Aguirre-Liguori J.A."/>
            <person name="Castellanos-Morales G."/>
            <person name="Gutierrez-Guerrero Y.T."/>
            <person name="Aguirre-Dugua X."/>
            <person name="Aguirre-Planter E."/>
            <person name="Tenaillon M.I."/>
            <person name="Lira-Saade R."/>
            <person name="Eguiarte L.E."/>
        </authorList>
    </citation>
    <scope>NUCLEOTIDE SEQUENCE [LARGE SCALE GENOMIC DNA]</scope>
    <source>
        <strain evidence="2">JBR-2021</strain>
    </source>
</reference>
<feature type="non-terminal residue" evidence="2">
    <location>
        <position position="1"/>
    </location>
</feature>
<keyword evidence="3" id="KW-1185">Reference proteome</keyword>
<evidence type="ECO:0000313" key="2">
    <source>
        <dbReference type="EMBL" id="KAG6607396.1"/>
    </source>
</evidence>
<organism evidence="2 3">
    <name type="scientific">Cucurbita argyrosperma subsp. sororia</name>
    <dbReference type="NCBI Taxonomy" id="37648"/>
    <lineage>
        <taxon>Eukaryota</taxon>
        <taxon>Viridiplantae</taxon>
        <taxon>Streptophyta</taxon>
        <taxon>Embryophyta</taxon>
        <taxon>Tracheophyta</taxon>
        <taxon>Spermatophyta</taxon>
        <taxon>Magnoliopsida</taxon>
        <taxon>eudicotyledons</taxon>
        <taxon>Gunneridae</taxon>
        <taxon>Pentapetalae</taxon>
        <taxon>rosids</taxon>
        <taxon>fabids</taxon>
        <taxon>Cucurbitales</taxon>
        <taxon>Cucurbitaceae</taxon>
        <taxon>Cucurbiteae</taxon>
        <taxon>Cucurbita</taxon>
    </lineage>
</organism>
<dbReference type="EMBL" id="JAGKQH010000001">
    <property type="protein sequence ID" value="KAG6607396.1"/>
    <property type="molecule type" value="Genomic_DNA"/>
</dbReference>
<dbReference type="AlphaFoldDB" id="A0AAV6P5H8"/>
<accession>A0AAV6P5H8</accession>
<proteinExistence type="predicted"/>
<comment type="caution">
    <text evidence="2">The sequence shown here is derived from an EMBL/GenBank/DDBJ whole genome shotgun (WGS) entry which is preliminary data.</text>
</comment>
<dbReference type="Proteomes" id="UP000685013">
    <property type="component" value="Chromosome 1"/>
</dbReference>
<evidence type="ECO:0000256" key="1">
    <source>
        <dbReference type="SAM" id="MobiDB-lite"/>
    </source>
</evidence>
<sequence>MYTMEAPAPRAINRNRVLNNHVSVANKHEASTCNPHSTHPAGDSGHPNTTGARRQNNVAAELSIVEDF</sequence>